<evidence type="ECO:0000313" key="1">
    <source>
        <dbReference type="EMBL" id="RHE91887.1"/>
    </source>
</evidence>
<sequence length="125" mass="14311">WALTDPKYTDSETGISWYIRDGKYPYMVGEDAEKFRKLCEESGEFALKKFAEMTGLIQKLDDNTVAYVGDNGIAVKSKDGKEMFVDTSGLSYDIVMDMFRNLPRNGNFFSNKYWSDNIQKAQARS</sequence>
<reference evidence="1 2" key="1">
    <citation type="submission" date="2018-08" db="EMBL/GenBank/DDBJ databases">
        <title>A genome reference for cultivated species of the human gut microbiota.</title>
        <authorList>
            <person name="Zou Y."/>
            <person name="Xue W."/>
            <person name="Luo G."/>
        </authorList>
    </citation>
    <scope>NUCLEOTIDE SEQUENCE [LARGE SCALE GENOMIC DNA]</scope>
    <source>
        <strain evidence="1 2">AM27-11</strain>
    </source>
</reference>
<feature type="non-terminal residue" evidence="1">
    <location>
        <position position="1"/>
    </location>
</feature>
<dbReference type="AlphaFoldDB" id="A0A414LBA8"/>
<dbReference type="EMBL" id="QSKW01000038">
    <property type="protein sequence ID" value="RHE91887.1"/>
    <property type="molecule type" value="Genomic_DNA"/>
</dbReference>
<name>A0A414LBA8_9FIRM</name>
<evidence type="ECO:0000313" key="2">
    <source>
        <dbReference type="Proteomes" id="UP000286271"/>
    </source>
</evidence>
<protein>
    <submittedName>
        <fullName evidence="1">H-NS histone family protein</fullName>
    </submittedName>
</protein>
<gene>
    <name evidence="1" type="ORF">DW707_16220</name>
</gene>
<dbReference type="Proteomes" id="UP000286271">
    <property type="component" value="Unassembled WGS sequence"/>
</dbReference>
<organism evidence="1 2">
    <name type="scientific">Roseburia inulinivorans</name>
    <dbReference type="NCBI Taxonomy" id="360807"/>
    <lineage>
        <taxon>Bacteria</taxon>
        <taxon>Bacillati</taxon>
        <taxon>Bacillota</taxon>
        <taxon>Clostridia</taxon>
        <taxon>Lachnospirales</taxon>
        <taxon>Lachnospiraceae</taxon>
        <taxon>Roseburia</taxon>
    </lineage>
</organism>
<comment type="caution">
    <text evidence="1">The sequence shown here is derived from an EMBL/GenBank/DDBJ whole genome shotgun (WGS) entry which is preliminary data.</text>
</comment>
<proteinExistence type="predicted"/>
<accession>A0A414LBA8</accession>